<keyword evidence="5" id="KW-1185">Reference proteome</keyword>
<dbReference type="InterPro" id="IPR036615">
    <property type="entry name" value="Mur_ligase_C_dom_sf"/>
</dbReference>
<dbReference type="RefSeq" id="WP_239264790.1">
    <property type="nucleotide sequence ID" value="NZ_JAKRCV010000037.1"/>
</dbReference>
<evidence type="ECO:0000259" key="3">
    <source>
        <dbReference type="Pfam" id="PF12688"/>
    </source>
</evidence>
<dbReference type="InterPro" id="IPR013221">
    <property type="entry name" value="Mur_ligase_cen"/>
</dbReference>
<gene>
    <name evidence="4" type="ORF">MHL29_11510</name>
</gene>
<feature type="domain" description="Mur ligase C-terminal" evidence="1">
    <location>
        <begin position="422"/>
        <end position="542"/>
    </location>
</feature>
<dbReference type="PANTHER" id="PTHR23135">
    <property type="entry name" value="MUR LIGASE FAMILY MEMBER"/>
    <property type="match status" value="1"/>
</dbReference>
<dbReference type="InterPro" id="IPR004101">
    <property type="entry name" value="Mur_ligase_C"/>
</dbReference>
<dbReference type="SUPFAM" id="SSF53623">
    <property type="entry name" value="MurD-like peptide ligases, catalytic domain"/>
    <property type="match status" value="1"/>
</dbReference>
<protein>
    <submittedName>
        <fullName evidence="4">Tetratricopeptide repeat protein</fullName>
    </submittedName>
</protein>
<evidence type="ECO:0000313" key="5">
    <source>
        <dbReference type="Proteomes" id="UP001521931"/>
    </source>
</evidence>
<dbReference type="Gene3D" id="1.25.40.10">
    <property type="entry name" value="Tetratricopeptide repeat domain"/>
    <property type="match status" value="1"/>
</dbReference>
<dbReference type="InterPro" id="IPR036565">
    <property type="entry name" value="Mur-like_cat_sf"/>
</dbReference>
<dbReference type="SUPFAM" id="SSF53244">
    <property type="entry name" value="MurD-like peptide ligases, peptide-binding domain"/>
    <property type="match status" value="1"/>
</dbReference>
<dbReference type="EMBL" id="JAKRCV010000037">
    <property type="protein sequence ID" value="MCG7322505.1"/>
    <property type="molecule type" value="Genomic_DNA"/>
</dbReference>
<name>A0ABS9Q5F8_9MICO</name>
<dbReference type="Pfam" id="PF08245">
    <property type="entry name" value="Mur_ligase_M"/>
    <property type="match status" value="1"/>
</dbReference>
<dbReference type="Proteomes" id="UP001521931">
    <property type="component" value="Unassembled WGS sequence"/>
</dbReference>
<dbReference type="SUPFAM" id="SSF48452">
    <property type="entry name" value="TPR-like"/>
    <property type="match status" value="1"/>
</dbReference>
<reference evidence="4 5" key="1">
    <citation type="submission" date="2022-02" db="EMBL/GenBank/DDBJ databases">
        <title>Uncovering new skin microbiome diversity through culturing and metagenomics.</title>
        <authorList>
            <person name="Conlan S."/>
            <person name="Deming C."/>
            <person name="Nisc Comparative Sequencing Program N."/>
            <person name="Segre J.A."/>
        </authorList>
    </citation>
    <scope>NUCLEOTIDE SEQUENCE [LARGE SCALE GENOMIC DNA]</scope>
    <source>
        <strain evidence="4 5">ACRQZ</strain>
    </source>
</reference>
<dbReference type="Gene3D" id="3.90.190.20">
    <property type="entry name" value="Mur ligase, C-terminal domain"/>
    <property type="match status" value="1"/>
</dbReference>
<feature type="domain" description="Tetratrico peptide repeat group 5" evidence="3">
    <location>
        <begin position="615"/>
        <end position="712"/>
    </location>
</feature>
<evidence type="ECO:0000313" key="4">
    <source>
        <dbReference type="EMBL" id="MCG7322505.1"/>
    </source>
</evidence>
<evidence type="ECO:0000259" key="2">
    <source>
        <dbReference type="Pfam" id="PF08245"/>
    </source>
</evidence>
<dbReference type="InterPro" id="IPR041656">
    <property type="entry name" value="TPR_5"/>
</dbReference>
<feature type="domain" description="Mur ligase central" evidence="2">
    <location>
        <begin position="171"/>
        <end position="383"/>
    </location>
</feature>
<evidence type="ECO:0000259" key="1">
    <source>
        <dbReference type="Pfam" id="PF02875"/>
    </source>
</evidence>
<dbReference type="InterPro" id="IPR011990">
    <property type="entry name" value="TPR-like_helical_dom_sf"/>
</dbReference>
<organism evidence="4 5">
    <name type="scientific">Arsenicicoccus bolidensis</name>
    <dbReference type="NCBI Taxonomy" id="229480"/>
    <lineage>
        <taxon>Bacteria</taxon>
        <taxon>Bacillati</taxon>
        <taxon>Actinomycetota</taxon>
        <taxon>Actinomycetes</taxon>
        <taxon>Micrococcales</taxon>
        <taxon>Intrasporangiaceae</taxon>
        <taxon>Arsenicicoccus</taxon>
    </lineage>
</organism>
<dbReference type="Pfam" id="PF02875">
    <property type="entry name" value="Mur_ligase_C"/>
    <property type="match status" value="1"/>
</dbReference>
<dbReference type="Gene3D" id="3.40.1190.10">
    <property type="entry name" value="Mur-like, catalytic domain"/>
    <property type="match status" value="1"/>
</dbReference>
<dbReference type="Pfam" id="PF12688">
    <property type="entry name" value="TPR_5"/>
    <property type="match status" value="1"/>
</dbReference>
<sequence length="750" mass="79825">MTDAAVTPITVTEVRVLEGPNLYFTRPAMKVVLEVPGILELRRPQARRLAARLGLRQADPGGAHTLERQAMALRLARRLVRRLGAGAGIRGLSTKTRAGNRPQEVIVAFPWSRRGRGVAMAEALGPVLSALLTGDDDEARQAMDEATRQIATAPAGARPTTITPKIPVASITGTNGKTTTTRLVAHIAMTAGLRTGWSSTSGVYAQGEEIEEGDYSGPAGASAVLHQPGVEIGILETARGGMLLKGIGVTHNDVSVVTNVTADHLGMQGVDTVDQLAEVKAIVTKVTRPDGWAVLNGDDPRVWAMRAGTEARPWAFSTDPSSPALREAVDDGGRGITVLDDAIAVLERNGEVDRLLPLTDVPMTMAGLSRHNTANALAAAATALGLGLPREAVVEGLRTFAPDGEHNPGRLNTYTVRVPSGGAATVILDMAHNEDGLQALIEVARGLTRPGARFHLGVGTGGDRTDEILESMGAMAGSSADVVHVVHKERYLRNRTREDLEAHLRIGLSRVGVAEVDSYPSELEGLQGILGQAGNGDVVAVMVHADWPELNAWLLEQGARPDTASSIGAKVKRARGEHEHEETLRALRADTAATIAERVATIEGLLAESPSDGRLLFELAAYRNRGDEESAAIELFRQAREAGLDEPWRTRSLISEASAVRRQGQPAEALAMLESVDVRRQDSGAYVAFRALAQIDAGHAQEAVASLIDALLRRAATPDDDYYRDGLHRRVEIMREQDAAASRDASVSAS</sequence>
<comment type="caution">
    <text evidence="4">The sequence shown here is derived from an EMBL/GenBank/DDBJ whole genome shotgun (WGS) entry which is preliminary data.</text>
</comment>
<proteinExistence type="predicted"/>
<dbReference type="PANTHER" id="PTHR23135:SF18">
    <property type="entry name" value="CYANOPHYCIN SYNTHETASE"/>
    <property type="match status" value="1"/>
</dbReference>
<accession>A0ABS9Q5F8</accession>